<keyword evidence="4" id="KW-0449">Lipoprotein</keyword>
<dbReference type="PANTHER" id="PTHR21666:SF263">
    <property type="entry name" value="MUREIN HYDROLASE ACTIVATOR NLPD"/>
    <property type="match status" value="1"/>
</dbReference>
<dbReference type="InterPro" id="IPR016047">
    <property type="entry name" value="M23ase_b-sheet_dom"/>
</dbReference>
<sequence>MMKKTFLLLPLGAVVLASCSSQRAAPVGYASNADLFPGTTRPVNRAGKAGYQHNANIQKTRMPTSMNTAPRAGASSVVPAVQPKGNSVVNTNVAPTVTQQQVVTNVTPKTMEKPTVAEGAINIPRDDATHKPIYSEIDKGFYDKNVYTVRQGDTMFLIAYIAGKDVREIAALNGLEEPYPLKIGQKIKLTGSYPKKVVKQQVVKQKIVKPKVITKTVVTKPKQVVVKAQGEIADKAISTAKTVSKVTYKATRNGTAYGSDGTVRGPVKATTSTERMTTKAVRMADSSLKWNWPTAGRVVSRFSSADGGNKGIDIKGSKGQAVKATASGRIVYAGNALQGYGNLIIIKHNDNYLSAYAHNDEILVEEQDTVKIGQRIATMGNTGTNTTKLHFEIRYKGKSVNPMDYLPRR</sequence>
<dbReference type="CDD" id="cd00118">
    <property type="entry name" value="LysM"/>
    <property type="match status" value="1"/>
</dbReference>
<dbReference type="GO" id="GO:0032153">
    <property type="term" value="C:cell division site"/>
    <property type="evidence" value="ECO:0007669"/>
    <property type="project" value="TreeGrafter"/>
</dbReference>
<keyword evidence="2" id="KW-0732">Signal</keyword>
<proteinExistence type="inferred from homology"/>
<dbReference type="GO" id="GO:0004222">
    <property type="term" value="F:metalloendopeptidase activity"/>
    <property type="evidence" value="ECO:0007669"/>
    <property type="project" value="TreeGrafter"/>
</dbReference>
<dbReference type="Proteomes" id="UP000198883">
    <property type="component" value="Unassembled WGS sequence"/>
</dbReference>
<dbReference type="GO" id="GO:0009279">
    <property type="term" value="C:cell outer membrane"/>
    <property type="evidence" value="ECO:0007669"/>
    <property type="project" value="TreeGrafter"/>
</dbReference>
<dbReference type="Gene3D" id="3.10.350.10">
    <property type="entry name" value="LysM domain"/>
    <property type="match status" value="1"/>
</dbReference>
<dbReference type="InterPro" id="IPR050570">
    <property type="entry name" value="Cell_wall_metabolism_enzyme"/>
</dbReference>
<evidence type="ECO:0000313" key="5">
    <source>
        <dbReference type="Proteomes" id="UP000198883"/>
    </source>
</evidence>
<evidence type="ECO:0000259" key="3">
    <source>
        <dbReference type="PROSITE" id="PS51782"/>
    </source>
</evidence>
<comment type="similarity">
    <text evidence="1">Belongs to the E.coli NlpD/Haemophilus LppB family.</text>
</comment>
<protein>
    <submittedName>
        <fullName evidence="4">Lipoprotein NlpD</fullName>
    </submittedName>
</protein>
<dbReference type="EMBL" id="FOBN01000003">
    <property type="protein sequence ID" value="SEM03189.1"/>
    <property type="molecule type" value="Genomic_DNA"/>
</dbReference>
<dbReference type="SUPFAM" id="SSF51261">
    <property type="entry name" value="Duplicated hybrid motif"/>
    <property type="match status" value="1"/>
</dbReference>
<dbReference type="InterPro" id="IPR018392">
    <property type="entry name" value="LysM"/>
</dbReference>
<dbReference type="PROSITE" id="PS51782">
    <property type="entry name" value="LYSM"/>
    <property type="match status" value="1"/>
</dbReference>
<feature type="signal peptide" evidence="2">
    <location>
        <begin position="1"/>
        <end position="24"/>
    </location>
</feature>
<dbReference type="InterPro" id="IPR011055">
    <property type="entry name" value="Dup_hybrid_motif"/>
</dbReference>
<name>A0A1H7V2B8_9PAST</name>
<organism evidence="4 5">
    <name type="scientific">Phocoenobacter skyensis</name>
    <dbReference type="NCBI Taxonomy" id="97481"/>
    <lineage>
        <taxon>Bacteria</taxon>
        <taxon>Pseudomonadati</taxon>
        <taxon>Pseudomonadota</taxon>
        <taxon>Gammaproteobacteria</taxon>
        <taxon>Pasteurellales</taxon>
        <taxon>Pasteurellaceae</taxon>
        <taxon>Phocoenobacter</taxon>
    </lineage>
</organism>
<dbReference type="NCBIfam" id="NF008123">
    <property type="entry name" value="PRK10871.1"/>
    <property type="match status" value="1"/>
</dbReference>
<evidence type="ECO:0000256" key="2">
    <source>
        <dbReference type="SAM" id="SignalP"/>
    </source>
</evidence>
<reference evidence="5" key="1">
    <citation type="submission" date="2016-10" db="EMBL/GenBank/DDBJ databases">
        <authorList>
            <person name="Varghese N."/>
            <person name="Submissions S."/>
        </authorList>
    </citation>
    <scope>NUCLEOTIDE SEQUENCE [LARGE SCALE GENOMIC DNA]</scope>
    <source>
        <strain evidence="5">DSM 24204</strain>
    </source>
</reference>
<dbReference type="Pfam" id="PF01551">
    <property type="entry name" value="Peptidase_M23"/>
    <property type="match status" value="1"/>
</dbReference>
<dbReference type="CDD" id="cd12797">
    <property type="entry name" value="M23_peptidase"/>
    <property type="match status" value="1"/>
</dbReference>
<dbReference type="InterPro" id="IPR036779">
    <property type="entry name" value="LysM_dom_sf"/>
</dbReference>
<accession>A0A1H7V2B8</accession>
<dbReference type="SMART" id="SM00257">
    <property type="entry name" value="LysM"/>
    <property type="match status" value="1"/>
</dbReference>
<feature type="chain" id="PRO_5011451560" evidence="2">
    <location>
        <begin position="25"/>
        <end position="409"/>
    </location>
</feature>
<dbReference type="Gene3D" id="2.70.70.10">
    <property type="entry name" value="Glucose Permease (Domain IIA)"/>
    <property type="match status" value="1"/>
</dbReference>
<dbReference type="STRING" id="97481.SAMN05444853_103124"/>
<evidence type="ECO:0000256" key="1">
    <source>
        <dbReference type="ARBA" id="ARBA00038420"/>
    </source>
</evidence>
<dbReference type="Pfam" id="PF01476">
    <property type="entry name" value="LysM"/>
    <property type="match status" value="1"/>
</dbReference>
<evidence type="ECO:0000313" key="4">
    <source>
        <dbReference type="EMBL" id="SEM03189.1"/>
    </source>
</evidence>
<feature type="domain" description="LysM" evidence="3">
    <location>
        <begin position="145"/>
        <end position="189"/>
    </location>
</feature>
<dbReference type="PANTHER" id="PTHR21666">
    <property type="entry name" value="PEPTIDASE-RELATED"/>
    <property type="match status" value="1"/>
</dbReference>
<gene>
    <name evidence="4" type="ORF">SAMN05444853_103124</name>
</gene>
<dbReference type="PROSITE" id="PS51257">
    <property type="entry name" value="PROKAR_LIPOPROTEIN"/>
    <property type="match status" value="1"/>
</dbReference>
<dbReference type="AlphaFoldDB" id="A0A1H7V2B8"/>